<accession>Q7U7K8</accession>
<dbReference type="RefSeq" id="WP_011127838.1">
    <property type="nucleotide sequence ID" value="NC_005070.1"/>
</dbReference>
<dbReference type="Proteomes" id="UP000001422">
    <property type="component" value="Chromosome"/>
</dbReference>
<dbReference type="STRING" id="84588.SYNW0973"/>
<organism evidence="1 2">
    <name type="scientific">Parasynechococcus marenigrum (strain WH8102)</name>
    <dbReference type="NCBI Taxonomy" id="84588"/>
    <lineage>
        <taxon>Bacteria</taxon>
        <taxon>Bacillati</taxon>
        <taxon>Cyanobacteriota</taxon>
        <taxon>Cyanophyceae</taxon>
        <taxon>Synechococcales</taxon>
        <taxon>Prochlorococcaceae</taxon>
        <taxon>Parasynechococcus</taxon>
        <taxon>Parasynechococcus marenigrum</taxon>
    </lineage>
</organism>
<keyword evidence="2" id="KW-1185">Reference proteome</keyword>
<proteinExistence type="predicted"/>
<dbReference type="EMBL" id="BX569691">
    <property type="protein sequence ID" value="CAE07488.1"/>
    <property type="molecule type" value="Genomic_DNA"/>
</dbReference>
<dbReference type="HOGENOM" id="CLU_623926_0_0_3"/>
<dbReference type="KEGG" id="syw:SYNW0973"/>
<evidence type="ECO:0000313" key="2">
    <source>
        <dbReference type="Proteomes" id="UP000001422"/>
    </source>
</evidence>
<sequence>MTRRLTLLLLLAAATVVLQQQLLLRRAPRLLGVEPQPLQSGRAAVDLSFSRSMHRNNLAAESSLDPALPHRWLGQGNRLRLILEGMTPIDAPIALTLAGRDQRMQPMTPQKRWWDPRPWLLVTRQVEGGEQLQLQDRQGQWHPLSPVWTSLQSLVPLGNGSGVAMVSSNGKGKETIWRKRLTPRNLALSQQQLGVPVQGVVEPLSKGDLLFGHISSNINGDLLVQTGGLKPGSESLELLLANGERQMLKLPSSGPMQLLPAGGGLVVPGYNGISIQPLKDNGKPPQVLPGSRELGAFCATSGRAVLIRHWPDYRRSIELVIPGLAPRQLHLGEQAVLAVSCSGSGDRIWAVLGIWQGRRSQHELVQFNSEGTVLQRRNLAPWSLSPGTGMEHNPVGNDLLMTLTQPDLKGGRAALIEADTLRLRKVMDESIKEARWLPAG</sequence>
<protein>
    <submittedName>
        <fullName evidence="1">Uncharacterized protein</fullName>
    </submittedName>
</protein>
<dbReference type="AlphaFoldDB" id="Q7U7K8"/>
<evidence type="ECO:0000313" key="1">
    <source>
        <dbReference type="EMBL" id="CAE07488.1"/>
    </source>
</evidence>
<name>Q7U7K8_PARMW</name>
<dbReference type="eggNOG" id="ENOG5033RVT">
    <property type="taxonomic scope" value="Bacteria"/>
</dbReference>
<gene>
    <name evidence="1" type="ordered locus">SYNW0973</name>
</gene>
<reference evidence="1 2" key="1">
    <citation type="journal article" date="2003" name="Nature">
        <title>The genome of a motile marine Synechococcus.</title>
        <authorList>
            <person name="Palenik B."/>
            <person name="Brahamsha B."/>
            <person name="Larimer F."/>
            <person name="Land M."/>
            <person name="Hauser L."/>
            <person name="Chain P."/>
            <person name="Lamerdin J."/>
            <person name="Regala W."/>
            <person name="Allen E.A."/>
            <person name="McCarren J."/>
            <person name="Paulsen I."/>
            <person name="Dufresne A."/>
            <person name="Partensky F."/>
            <person name="Webb E."/>
            <person name="Waterbury J."/>
        </authorList>
    </citation>
    <scope>NUCLEOTIDE SEQUENCE [LARGE SCALE GENOMIC DNA]</scope>
    <source>
        <strain evidence="1 2">WH8102</strain>
    </source>
</reference>